<feature type="compositionally biased region" description="Basic residues" evidence="4">
    <location>
        <begin position="200"/>
        <end position="209"/>
    </location>
</feature>
<feature type="compositionally biased region" description="Polar residues" evidence="4">
    <location>
        <begin position="294"/>
        <end position="306"/>
    </location>
</feature>
<dbReference type="Proteomes" id="UP000248349">
    <property type="component" value="Unassembled WGS sequence"/>
</dbReference>
<feature type="compositionally biased region" description="Low complexity" evidence="4">
    <location>
        <begin position="266"/>
        <end position="278"/>
    </location>
</feature>
<dbReference type="PROSITE" id="PS50127">
    <property type="entry name" value="UBC_2"/>
    <property type="match status" value="1"/>
</dbReference>
<keyword evidence="7" id="KW-1185">Reference proteome</keyword>
<dbReference type="SUPFAM" id="SSF54495">
    <property type="entry name" value="UBC-like"/>
    <property type="match status" value="1"/>
</dbReference>
<dbReference type="InterPro" id="IPR000608">
    <property type="entry name" value="UBC"/>
</dbReference>
<evidence type="ECO:0000256" key="1">
    <source>
        <dbReference type="ARBA" id="ARBA00022679"/>
    </source>
</evidence>
<feature type="domain" description="UBC core" evidence="5">
    <location>
        <begin position="4"/>
        <end position="154"/>
    </location>
</feature>
<dbReference type="CDD" id="cd23804">
    <property type="entry name" value="UBCc_UBE2S"/>
    <property type="match status" value="1"/>
</dbReference>
<dbReference type="AlphaFoldDB" id="A0A318ZW73"/>
<dbReference type="InterPro" id="IPR016135">
    <property type="entry name" value="UBQ-conjugating_enzyme/RWD"/>
</dbReference>
<feature type="compositionally biased region" description="Basic and acidic residues" evidence="4">
    <location>
        <begin position="456"/>
        <end position="475"/>
    </location>
</feature>
<evidence type="ECO:0000313" key="7">
    <source>
        <dbReference type="Proteomes" id="UP000248349"/>
    </source>
</evidence>
<dbReference type="OrthoDB" id="10069349at2759"/>
<dbReference type="Pfam" id="PF00179">
    <property type="entry name" value="UQ_con"/>
    <property type="match status" value="1"/>
</dbReference>
<accession>A0A318ZW73</accession>
<name>A0A318ZW73_9EURO</name>
<dbReference type="RefSeq" id="XP_025430370.1">
    <property type="nucleotide sequence ID" value="XM_025580140.1"/>
</dbReference>
<dbReference type="GO" id="GO:0016740">
    <property type="term" value="F:transferase activity"/>
    <property type="evidence" value="ECO:0007669"/>
    <property type="project" value="UniProtKB-KW"/>
</dbReference>
<feature type="region of interest" description="Disordered" evidence="4">
    <location>
        <begin position="266"/>
        <end position="561"/>
    </location>
</feature>
<keyword evidence="1" id="KW-0808">Transferase</keyword>
<feature type="region of interest" description="Disordered" evidence="4">
    <location>
        <begin position="185"/>
        <end position="240"/>
    </location>
</feature>
<organism evidence="6 7">
    <name type="scientific">Aspergillus saccharolyticus JOP 1030-1</name>
    <dbReference type="NCBI Taxonomy" id="1450539"/>
    <lineage>
        <taxon>Eukaryota</taxon>
        <taxon>Fungi</taxon>
        <taxon>Dikarya</taxon>
        <taxon>Ascomycota</taxon>
        <taxon>Pezizomycotina</taxon>
        <taxon>Eurotiomycetes</taxon>
        <taxon>Eurotiomycetidae</taxon>
        <taxon>Eurotiales</taxon>
        <taxon>Aspergillaceae</taxon>
        <taxon>Aspergillus</taxon>
        <taxon>Aspergillus subgen. Circumdati</taxon>
    </lineage>
</organism>
<gene>
    <name evidence="6" type="ORF">BP01DRAFT_82011</name>
</gene>
<dbReference type="PANTHER" id="PTHR24068">
    <property type="entry name" value="UBIQUITIN-CONJUGATING ENZYME E2"/>
    <property type="match status" value="1"/>
</dbReference>
<feature type="compositionally biased region" description="Low complexity" evidence="4">
    <location>
        <begin position="367"/>
        <end position="379"/>
    </location>
</feature>
<dbReference type="SMART" id="SM00212">
    <property type="entry name" value="UBCc"/>
    <property type="match status" value="1"/>
</dbReference>
<evidence type="ECO:0000256" key="2">
    <source>
        <dbReference type="ARBA" id="ARBA00022786"/>
    </source>
</evidence>
<evidence type="ECO:0000259" key="5">
    <source>
        <dbReference type="PROSITE" id="PS50127"/>
    </source>
</evidence>
<evidence type="ECO:0000256" key="4">
    <source>
        <dbReference type="SAM" id="MobiDB-lite"/>
    </source>
</evidence>
<keyword evidence="2" id="KW-0833">Ubl conjugation pathway</keyword>
<dbReference type="STRING" id="1450539.A0A318ZW73"/>
<dbReference type="Gene3D" id="3.10.110.10">
    <property type="entry name" value="Ubiquitin Conjugating Enzyme"/>
    <property type="match status" value="1"/>
</dbReference>
<reference evidence="6 7" key="1">
    <citation type="submission" date="2016-12" db="EMBL/GenBank/DDBJ databases">
        <title>The genomes of Aspergillus section Nigri reveals drivers in fungal speciation.</title>
        <authorList>
            <consortium name="DOE Joint Genome Institute"/>
            <person name="Vesth T.C."/>
            <person name="Nybo J."/>
            <person name="Theobald S."/>
            <person name="Brandl J."/>
            <person name="Frisvad J.C."/>
            <person name="Nielsen K.F."/>
            <person name="Lyhne E.K."/>
            <person name="Kogle M.E."/>
            <person name="Kuo A."/>
            <person name="Riley R."/>
            <person name="Clum A."/>
            <person name="Nolan M."/>
            <person name="Lipzen A."/>
            <person name="Salamov A."/>
            <person name="Henrissat B."/>
            <person name="Wiebenga A."/>
            <person name="De Vries R.P."/>
            <person name="Grigoriev I.V."/>
            <person name="Mortensen U.H."/>
            <person name="Andersen M.R."/>
            <person name="Baker S.E."/>
        </authorList>
    </citation>
    <scope>NUCLEOTIDE SEQUENCE [LARGE SCALE GENOMIC DNA]</scope>
    <source>
        <strain evidence="6 7">JOP 1030-1</strain>
    </source>
</reference>
<dbReference type="FunFam" id="3.10.110.10:FF:000077">
    <property type="entry name" value="Ubiquitin conjugating enzyme E2"/>
    <property type="match status" value="1"/>
</dbReference>
<proteinExistence type="predicted"/>
<feature type="compositionally biased region" description="Polar residues" evidence="4">
    <location>
        <begin position="338"/>
        <end position="366"/>
    </location>
</feature>
<sequence length="561" mass="60469">MGAASFRRLAADHAALHEELPPNYLFPPDDATADDLTQLTVLLAGPQGTPYSQGLWRLHLKMPDDYPKSPPKATFKTRIWHPNVEELTGAVCVDTLKRDWKSTLTLKDVLITISCLLIYPNPDSALNYAAGSLLQGDYDDFARQAKLMTSVHASVPDELRSAVSEAKMRGEDAGTTIPIEQDEPRTLRPRKGTRVTSVTMKKRTTRKISSRTTPESESTTTPQTTSAAVPSPPNDFSSIRKSSISLTTDPIAHREKEHPLNLQLHSTTNNEQEQNNENNDNDESTSDSETSTNASKENNPSLSPSPVRTFPPPALRKNIHGKRPLSVLTLPLDMDDASPTSSADLEGNASTPSKPSASDRNIAANQTSSSPTSSPTSSSCYHTENDNEPKDKDQAPFHHQPRNKSPKLSIPKHGASPLTGVNASGRIRDDDLAPTSTVDLQIFEDPSSSSSSGDEEDRRRRSGDGKENPLSKDRLPSCANPPHGTSSKQYPPLSILGPSTTTTIPKTTSTSTSSTSRRAVSASIPSGSKPLRSATTGARKVSASAAGSGKKVKPRIGIRRL</sequence>
<dbReference type="GeneID" id="37081369"/>
<dbReference type="InterPro" id="IPR023313">
    <property type="entry name" value="UBQ-conjugating_AS"/>
</dbReference>
<evidence type="ECO:0000313" key="6">
    <source>
        <dbReference type="EMBL" id="PYH44388.1"/>
    </source>
</evidence>
<dbReference type="PROSITE" id="PS00183">
    <property type="entry name" value="UBC_1"/>
    <property type="match status" value="1"/>
</dbReference>
<feature type="compositionally biased region" description="Basic and acidic residues" evidence="4">
    <location>
        <begin position="383"/>
        <end position="396"/>
    </location>
</feature>
<feature type="active site" description="Glycyl thioester intermediate" evidence="3">
    <location>
        <position position="92"/>
    </location>
</feature>
<evidence type="ECO:0000256" key="3">
    <source>
        <dbReference type="PROSITE-ProRule" id="PRU10133"/>
    </source>
</evidence>
<feature type="compositionally biased region" description="Low complexity" evidence="4">
    <location>
        <begin position="210"/>
        <end position="229"/>
    </location>
</feature>
<feature type="compositionally biased region" description="Basic residues" evidence="4">
    <location>
        <begin position="550"/>
        <end position="561"/>
    </location>
</feature>
<feature type="compositionally biased region" description="Low complexity" evidence="4">
    <location>
        <begin position="499"/>
        <end position="516"/>
    </location>
</feature>
<protein>
    <recommendedName>
        <fullName evidence="5">UBC core domain-containing protein</fullName>
    </recommendedName>
</protein>
<dbReference type="EMBL" id="KZ821237">
    <property type="protein sequence ID" value="PYH44388.1"/>
    <property type="molecule type" value="Genomic_DNA"/>
</dbReference>